<organism evidence="3 4">
    <name type="scientific">Actinomadura violacea</name>
    <dbReference type="NCBI Taxonomy" id="2819934"/>
    <lineage>
        <taxon>Bacteria</taxon>
        <taxon>Bacillati</taxon>
        <taxon>Actinomycetota</taxon>
        <taxon>Actinomycetes</taxon>
        <taxon>Streptosporangiales</taxon>
        <taxon>Thermomonosporaceae</taxon>
        <taxon>Actinomadura</taxon>
    </lineage>
</organism>
<reference evidence="3 4" key="1">
    <citation type="submission" date="2021-03" db="EMBL/GenBank/DDBJ databases">
        <title>Actinomadura violae sp. nov., isolated from lichen in Thailand.</title>
        <authorList>
            <person name="Kanchanasin P."/>
            <person name="Saeng-In P."/>
            <person name="Phongsopitanun W."/>
            <person name="Yuki M."/>
            <person name="Kudo T."/>
            <person name="Ohkuma M."/>
            <person name="Tanasupawat S."/>
        </authorList>
    </citation>
    <scope>NUCLEOTIDE SEQUENCE [LARGE SCALE GENOMIC DNA]</scope>
    <source>
        <strain evidence="3 4">LCR2-06</strain>
    </source>
</reference>
<dbReference type="InterPro" id="IPR043917">
    <property type="entry name" value="DUF5753"/>
</dbReference>
<feature type="region of interest" description="Disordered" evidence="1">
    <location>
        <begin position="81"/>
        <end position="176"/>
    </location>
</feature>
<comment type="caution">
    <text evidence="3">The sequence shown here is derived from an EMBL/GenBank/DDBJ whole genome shotgun (WGS) entry which is preliminary data.</text>
</comment>
<name>A0ABS3RXI3_9ACTN</name>
<keyword evidence="4" id="KW-1185">Reference proteome</keyword>
<evidence type="ECO:0000256" key="1">
    <source>
        <dbReference type="SAM" id="MobiDB-lite"/>
    </source>
</evidence>
<dbReference type="EMBL" id="JAGEPF010000018">
    <property type="protein sequence ID" value="MBO2461476.1"/>
    <property type="molecule type" value="Genomic_DNA"/>
</dbReference>
<accession>A0ABS3RXI3</accession>
<proteinExistence type="predicted"/>
<feature type="compositionally biased region" description="Basic and acidic residues" evidence="1">
    <location>
        <begin position="107"/>
        <end position="124"/>
    </location>
</feature>
<dbReference type="Pfam" id="PF19054">
    <property type="entry name" value="DUF5753"/>
    <property type="match status" value="1"/>
</dbReference>
<evidence type="ECO:0000313" key="4">
    <source>
        <dbReference type="Proteomes" id="UP000680206"/>
    </source>
</evidence>
<gene>
    <name evidence="3" type="ORF">J4709_28230</name>
</gene>
<dbReference type="Proteomes" id="UP000680206">
    <property type="component" value="Unassembled WGS sequence"/>
</dbReference>
<dbReference type="RefSeq" id="WP_208244836.1">
    <property type="nucleotide sequence ID" value="NZ_JAGEPF010000018.1"/>
</dbReference>
<sequence length="424" mass="46925">MKSVSSKLSGQTVYGVKVEGVPRSTANDVLRGRHEKRLRWELVASLWAVIHYIAAQRGIDTATMTSLEDLRAAFHQPCGTETAGRVPAAPPARPEPAGPQQAQLRETQLRETQPRETQPRETQSERPWPQSRLRPARPEPAAPCRHRPVAAGRGELEPLRPGLGAGRLDDGSAPGTGLLVPDSLGTETGARLRPLAVPGPGAGDDLREAARLLLDRVRGDDAGVWWREYRQVVPSWFGPYLTLEPEMSLIRVYAPRRVPGLLQTPGYAGHMIAEDLPGTSAAELRQRVELRQVRQQILHRPDAPNYWAIIDQRALAHHAAPPAVLREQLAHLISMAAYQHITLQLVSSADADHGVPDGPITLMRFPEPALGDIVYLEHHDYGHYVHDAETIEELSLRYTRLACKALQPHDSVSLLLRMLDRLQP</sequence>
<feature type="domain" description="DUF5753" evidence="2">
    <location>
        <begin position="240"/>
        <end position="416"/>
    </location>
</feature>
<feature type="compositionally biased region" description="Pro residues" evidence="1">
    <location>
        <begin position="88"/>
        <end position="97"/>
    </location>
</feature>
<evidence type="ECO:0000259" key="2">
    <source>
        <dbReference type="Pfam" id="PF19054"/>
    </source>
</evidence>
<evidence type="ECO:0000313" key="3">
    <source>
        <dbReference type="EMBL" id="MBO2461476.1"/>
    </source>
</evidence>
<protein>
    <recommendedName>
        <fullName evidence="2">DUF5753 domain-containing protein</fullName>
    </recommendedName>
</protein>